<dbReference type="KEGG" id="alt:ambt_07865"/>
<sequence length="68" mass="7395">MALLNLAFTKAKDDGINRVAENPNKGTITNIYTKPTELAADSLDTGVMINIDQYETTRATSALIKPKI</sequence>
<protein>
    <submittedName>
        <fullName evidence="1">Uncharacterized protein</fullName>
    </submittedName>
</protein>
<evidence type="ECO:0000313" key="1">
    <source>
        <dbReference type="EMBL" id="AEF03101.1"/>
    </source>
</evidence>
<dbReference type="EMBL" id="CP002339">
    <property type="protein sequence ID" value="AEF03101.1"/>
    <property type="molecule type" value="Genomic_DNA"/>
</dbReference>
<dbReference type="AlphaFoldDB" id="F5Z7Q8"/>
<gene>
    <name evidence="1" type="ordered locus">ambt_07865</name>
</gene>
<name>F5Z7Q8_ALTNA</name>
<keyword evidence="2" id="KW-1185">Reference proteome</keyword>
<accession>F5Z7Q8</accession>
<evidence type="ECO:0000313" key="2">
    <source>
        <dbReference type="Proteomes" id="UP000000683"/>
    </source>
</evidence>
<dbReference type="HOGENOM" id="CLU_2784752_0_0_6"/>
<organism evidence="1 2">
    <name type="scientific">Alteromonas naphthalenivorans</name>
    <dbReference type="NCBI Taxonomy" id="715451"/>
    <lineage>
        <taxon>Bacteria</taxon>
        <taxon>Pseudomonadati</taxon>
        <taxon>Pseudomonadota</taxon>
        <taxon>Gammaproteobacteria</taxon>
        <taxon>Alteromonadales</taxon>
        <taxon>Alteromonadaceae</taxon>
        <taxon>Alteromonas/Salinimonas group</taxon>
        <taxon>Alteromonas</taxon>
    </lineage>
</organism>
<proteinExistence type="predicted"/>
<reference evidence="1 2" key="1">
    <citation type="journal article" date="2011" name="J. Bacteriol.">
        <title>Complete genome sequence of the polycyclic aromatic hydrocarbon-degrading bacterium Alteromonas sp. strain SN2.</title>
        <authorList>
            <person name="Jin H.M."/>
            <person name="Jeong H."/>
            <person name="Moon E.J."/>
            <person name="Math R.K."/>
            <person name="Lee K."/>
            <person name="Kim H.J."/>
            <person name="Jeon C.O."/>
            <person name="Oh T.K."/>
            <person name="Kim J.F."/>
        </authorList>
    </citation>
    <scope>NUCLEOTIDE SEQUENCE [LARGE SCALE GENOMIC DNA]</scope>
    <source>
        <strain evidence="2">JCM 17741 / KACC 18427 / KCTC 11700BP / SN2</strain>
    </source>
</reference>
<dbReference type="Proteomes" id="UP000000683">
    <property type="component" value="Chromosome"/>
</dbReference>